<organism evidence="2 3">
    <name type="scientific">Orchesella dallaii</name>
    <dbReference type="NCBI Taxonomy" id="48710"/>
    <lineage>
        <taxon>Eukaryota</taxon>
        <taxon>Metazoa</taxon>
        <taxon>Ecdysozoa</taxon>
        <taxon>Arthropoda</taxon>
        <taxon>Hexapoda</taxon>
        <taxon>Collembola</taxon>
        <taxon>Entomobryomorpha</taxon>
        <taxon>Entomobryoidea</taxon>
        <taxon>Orchesellidae</taxon>
        <taxon>Orchesellinae</taxon>
        <taxon>Orchesella</taxon>
    </lineage>
</organism>
<keyword evidence="1" id="KW-0472">Membrane</keyword>
<feature type="transmembrane region" description="Helical" evidence="1">
    <location>
        <begin position="38"/>
        <end position="61"/>
    </location>
</feature>
<proteinExistence type="predicted"/>
<protein>
    <submittedName>
        <fullName evidence="2">Uncharacterized protein</fullName>
    </submittedName>
</protein>
<evidence type="ECO:0000313" key="3">
    <source>
        <dbReference type="Proteomes" id="UP001642540"/>
    </source>
</evidence>
<dbReference type="Proteomes" id="UP001642540">
    <property type="component" value="Unassembled WGS sequence"/>
</dbReference>
<evidence type="ECO:0000256" key="1">
    <source>
        <dbReference type="SAM" id="Phobius"/>
    </source>
</evidence>
<dbReference type="EMBL" id="CAXLJM020000161">
    <property type="protein sequence ID" value="CAL8144696.1"/>
    <property type="molecule type" value="Genomic_DNA"/>
</dbReference>
<keyword evidence="1" id="KW-1133">Transmembrane helix</keyword>
<accession>A0ABP1S6X0</accession>
<keyword evidence="3" id="KW-1185">Reference proteome</keyword>
<sequence length="178" mass="19852">MLSSRSQSGILELTNLIAGNHNHDTQSPYKIVRSKKNVWVVGGVLLILFFCTAGAFTSSIVNLVRQGLANAIKSTWYAAIKDLAQDDLNELHWWKKVISFIIILTQIDQQMIIGSALALLILMAKTLESICVHFTNSVRDNRDNEGFRIIVPGTEFHVLSSARSESFKPAIHGSSFYF</sequence>
<reference evidence="2 3" key="1">
    <citation type="submission" date="2024-08" db="EMBL/GenBank/DDBJ databases">
        <authorList>
            <person name="Cucini C."/>
            <person name="Frati F."/>
        </authorList>
    </citation>
    <scope>NUCLEOTIDE SEQUENCE [LARGE SCALE GENOMIC DNA]</scope>
</reference>
<evidence type="ECO:0000313" key="2">
    <source>
        <dbReference type="EMBL" id="CAL8144696.1"/>
    </source>
</evidence>
<comment type="caution">
    <text evidence="2">The sequence shown here is derived from an EMBL/GenBank/DDBJ whole genome shotgun (WGS) entry which is preliminary data.</text>
</comment>
<keyword evidence="1" id="KW-0812">Transmembrane</keyword>
<name>A0ABP1S6X0_9HEXA</name>
<gene>
    <name evidence="2" type="ORF">ODALV1_LOCUS30270</name>
</gene>